<name>A0ABX8WPM0_9HYPH</name>
<dbReference type="Proteomes" id="UP000825799">
    <property type="component" value="Chromosome"/>
</dbReference>
<organism evidence="2 3">
    <name type="scientific">Devosia salina</name>
    <dbReference type="NCBI Taxonomy" id="2860336"/>
    <lineage>
        <taxon>Bacteria</taxon>
        <taxon>Pseudomonadati</taxon>
        <taxon>Pseudomonadota</taxon>
        <taxon>Alphaproteobacteria</taxon>
        <taxon>Hyphomicrobiales</taxon>
        <taxon>Devosiaceae</taxon>
        <taxon>Devosia</taxon>
    </lineage>
</organism>
<keyword evidence="3" id="KW-1185">Reference proteome</keyword>
<dbReference type="EMBL" id="CP080590">
    <property type="protein sequence ID" value="QYO78967.1"/>
    <property type="molecule type" value="Genomic_DNA"/>
</dbReference>
<evidence type="ECO:0000313" key="2">
    <source>
        <dbReference type="EMBL" id="QYO78967.1"/>
    </source>
</evidence>
<gene>
    <name evidence="2" type="ORF">K1X15_03470</name>
</gene>
<reference evidence="2 3" key="1">
    <citation type="submission" date="2021-08" db="EMBL/GenBank/DDBJ databases">
        <title>Devosia salina sp. nov., isolated from the South China Sea sediment.</title>
        <authorList>
            <person name="Zhou Z."/>
        </authorList>
    </citation>
    <scope>NUCLEOTIDE SEQUENCE [LARGE SCALE GENOMIC DNA]</scope>
    <source>
        <strain evidence="2 3">SCS-3</strain>
    </source>
</reference>
<protein>
    <submittedName>
        <fullName evidence="2">Invasion associated locus B family protein</fullName>
    </submittedName>
</protein>
<evidence type="ECO:0000256" key="1">
    <source>
        <dbReference type="SAM" id="SignalP"/>
    </source>
</evidence>
<dbReference type="InterPro" id="IPR038696">
    <property type="entry name" value="IalB_sf"/>
</dbReference>
<keyword evidence="1" id="KW-0732">Signal</keyword>
<proteinExistence type="predicted"/>
<evidence type="ECO:0000313" key="3">
    <source>
        <dbReference type="Proteomes" id="UP000825799"/>
    </source>
</evidence>
<accession>A0ABX8WPM0</accession>
<sequence>MPSPKSVLAATLALVLSISVSHGQETGLPGNASSLLESHGSWQLVCTSPEGTVRCVLSQTQLAENRQKVLSIELSHGDDRNTASGVLVLPFGLDLARGITYRLDEDQASAVQPFRTCLPVGCLVDIAFDADMVASLGTGDQLDVIATADGGQEIAFSISLAGFSNAHDRMNALLR</sequence>
<feature type="chain" id="PRO_5045226921" evidence="1">
    <location>
        <begin position="24"/>
        <end position="175"/>
    </location>
</feature>
<dbReference type="Gene3D" id="2.60.40.1880">
    <property type="entry name" value="Invasion associated locus B (IalB) protein"/>
    <property type="match status" value="1"/>
</dbReference>
<feature type="signal peptide" evidence="1">
    <location>
        <begin position="1"/>
        <end position="23"/>
    </location>
</feature>
<dbReference type="Pfam" id="PF06776">
    <property type="entry name" value="IalB"/>
    <property type="match status" value="1"/>
</dbReference>
<dbReference type="InterPro" id="IPR010642">
    <property type="entry name" value="Invasion_prot_B"/>
</dbReference>